<evidence type="ECO:0000313" key="1">
    <source>
        <dbReference type="EMBL" id="OWK35425.1"/>
    </source>
</evidence>
<sequence>MTDIAHRSYSAPQLSLIRRTVAKDTNQDEFDLFIEICKQQGLDPFKKQIFAQVYNKDKADKRQIVIVTSIDGYRAKAQRCGDYRPAEEETRFEADAALKDPQSNPMGLVRAVVRVFKFGPDKVWYPVVGEARWDEFAPLDDAEFDWVDTGETWPDTGKPKKKKVAKSAKKTLKEGNWKNMPHVMLGKCAEAQALRRGWPEALSGLYVQEEMDKVHLDMTATEAVEAYERDERLKRTATKETVPAIFEMAEGLQLVPLGRFADRVMEYVQSLDDVTSFDFWKGQNVRALQQYWAVASSDALQLKKDLEQHRAKLVESPLGSAA</sequence>
<dbReference type="OrthoDB" id="320854at2"/>
<dbReference type="EMBL" id="NIDE01000017">
    <property type="protein sequence ID" value="OWK35425.1"/>
    <property type="molecule type" value="Genomic_DNA"/>
</dbReference>
<organism evidence="1 2">
    <name type="scientific">Fimbriiglobus ruber</name>
    <dbReference type="NCBI Taxonomy" id="1908690"/>
    <lineage>
        <taxon>Bacteria</taxon>
        <taxon>Pseudomonadati</taxon>
        <taxon>Planctomycetota</taxon>
        <taxon>Planctomycetia</taxon>
        <taxon>Gemmatales</taxon>
        <taxon>Gemmataceae</taxon>
        <taxon>Fimbriiglobus</taxon>
    </lineage>
</organism>
<dbReference type="Proteomes" id="UP000214646">
    <property type="component" value="Unassembled WGS sequence"/>
</dbReference>
<dbReference type="RefSeq" id="WP_088258630.1">
    <property type="nucleotide sequence ID" value="NZ_NIDE01000017.1"/>
</dbReference>
<dbReference type="Pfam" id="PF03837">
    <property type="entry name" value="RecT"/>
    <property type="match status" value="1"/>
</dbReference>
<dbReference type="GO" id="GO:0003677">
    <property type="term" value="F:DNA binding"/>
    <property type="evidence" value="ECO:0007669"/>
    <property type="project" value="InterPro"/>
</dbReference>
<dbReference type="GO" id="GO:0006310">
    <property type="term" value="P:DNA recombination"/>
    <property type="evidence" value="ECO:0007669"/>
    <property type="project" value="InterPro"/>
</dbReference>
<dbReference type="NCBIfam" id="TIGR01913">
    <property type="entry name" value="bet_lambda"/>
    <property type="match status" value="1"/>
</dbReference>
<proteinExistence type="predicted"/>
<keyword evidence="2" id="KW-1185">Reference proteome</keyword>
<protein>
    <recommendedName>
        <fullName evidence="3">Phage recombination protein Bet</fullName>
    </recommendedName>
</protein>
<name>A0A225DGA0_9BACT</name>
<dbReference type="InterPro" id="IPR018330">
    <property type="entry name" value="RecT_fam"/>
</dbReference>
<comment type="caution">
    <text evidence="1">The sequence shown here is derived from an EMBL/GenBank/DDBJ whole genome shotgun (WGS) entry which is preliminary data.</text>
</comment>
<evidence type="ECO:0008006" key="3">
    <source>
        <dbReference type="Google" id="ProtNLM"/>
    </source>
</evidence>
<evidence type="ECO:0000313" key="2">
    <source>
        <dbReference type="Proteomes" id="UP000214646"/>
    </source>
</evidence>
<reference evidence="2" key="1">
    <citation type="submission" date="2017-06" db="EMBL/GenBank/DDBJ databases">
        <title>Genome analysis of Fimbriiglobus ruber SP5, the first member of the order Planctomycetales with confirmed chitinolytic capability.</title>
        <authorList>
            <person name="Ravin N.V."/>
            <person name="Rakitin A.L."/>
            <person name="Ivanova A.A."/>
            <person name="Beletsky A.V."/>
            <person name="Kulichevskaya I.S."/>
            <person name="Mardanov A.V."/>
            <person name="Dedysh S.N."/>
        </authorList>
    </citation>
    <scope>NUCLEOTIDE SEQUENCE [LARGE SCALE GENOMIC DNA]</scope>
    <source>
        <strain evidence="2">SP5</strain>
    </source>
</reference>
<accession>A0A225DGA0</accession>
<dbReference type="AlphaFoldDB" id="A0A225DGA0"/>
<dbReference type="InterPro" id="IPR010183">
    <property type="entry name" value="Phage_lambda_Bet"/>
</dbReference>
<gene>
    <name evidence="1" type="ORF">FRUB_07988</name>
</gene>